<proteinExistence type="predicted"/>
<name>A0A194PI18_PAPXU</name>
<keyword evidence="2" id="KW-1185">Reference proteome</keyword>
<dbReference type="Proteomes" id="UP000053268">
    <property type="component" value="Unassembled WGS sequence"/>
</dbReference>
<accession>A0A194PI18</accession>
<dbReference type="Gene3D" id="3.40.630.30">
    <property type="match status" value="1"/>
</dbReference>
<dbReference type="AlphaFoldDB" id="A0A194PI18"/>
<dbReference type="EMBL" id="KQ459603">
    <property type="protein sequence ID" value="KPI93061.1"/>
    <property type="molecule type" value="Genomic_DNA"/>
</dbReference>
<sequence length="133" mass="15336">MLPNNEACRVWSRFERKRKDGSVLKLRIQDPPSSAQERVLDFIAKYFVTEETFQKAAGIYSNPDSIAEYREIIKEIFKKWIIVICCEDNNSEDVGDILGVSAVELVEDKSFDGLELQTKEIQNLITIMLECEK</sequence>
<reference evidence="1 2" key="1">
    <citation type="journal article" date="2015" name="Nat. Commun.">
        <title>Outbred genome sequencing and CRISPR/Cas9 gene editing in butterflies.</title>
        <authorList>
            <person name="Li X."/>
            <person name="Fan D."/>
            <person name="Zhang W."/>
            <person name="Liu G."/>
            <person name="Zhang L."/>
            <person name="Zhao L."/>
            <person name="Fang X."/>
            <person name="Chen L."/>
            <person name="Dong Y."/>
            <person name="Chen Y."/>
            <person name="Ding Y."/>
            <person name="Zhao R."/>
            <person name="Feng M."/>
            <person name="Zhu Y."/>
            <person name="Feng Y."/>
            <person name="Jiang X."/>
            <person name="Zhu D."/>
            <person name="Xiang H."/>
            <person name="Feng X."/>
            <person name="Li S."/>
            <person name="Wang J."/>
            <person name="Zhang G."/>
            <person name="Kronforst M.R."/>
            <person name="Wang W."/>
        </authorList>
    </citation>
    <scope>NUCLEOTIDE SEQUENCE [LARGE SCALE GENOMIC DNA]</scope>
    <source>
        <strain evidence="1">Ya'a_city_454_Px</strain>
        <tissue evidence="1">Whole body</tissue>
    </source>
</reference>
<evidence type="ECO:0000313" key="1">
    <source>
        <dbReference type="EMBL" id="KPI93061.1"/>
    </source>
</evidence>
<evidence type="ECO:0000313" key="2">
    <source>
        <dbReference type="Proteomes" id="UP000053268"/>
    </source>
</evidence>
<organism evidence="1 2">
    <name type="scientific">Papilio xuthus</name>
    <name type="common">Asian swallowtail butterfly</name>
    <dbReference type="NCBI Taxonomy" id="66420"/>
    <lineage>
        <taxon>Eukaryota</taxon>
        <taxon>Metazoa</taxon>
        <taxon>Ecdysozoa</taxon>
        <taxon>Arthropoda</taxon>
        <taxon>Hexapoda</taxon>
        <taxon>Insecta</taxon>
        <taxon>Pterygota</taxon>
        <taxon>Neoptera</taxon>
        <taxon>Endopterygota</taxon>
        <taxon>Lepidoptera</taxon>
        <taxon>Glossata</taxon>
        <taxon>Ditrysia</taxon>
        <taxon>Papilionoidea</taxon>
        <taxon>Papilionidae</taxon>
        <taxon>Papilioninae</taxon>
        <taxon>Papilio</taxon>
    </lineage>
</organism>
<gene>
    <name evidence="1" type="ORF">RR46_14282</name>
</gene>
<protein>
    <submittedName>
        <fullName evidence="1">Uncharacterized protein</fullName>
    </submittedName>
</protein>